<comment type="cofactor">
    <cofactor evidence="1">
        <name>Zn(2+)</name>
        <dbReference type="ChEBI" id="CHEBI:29105"/>
    </cofactor>
</comment>
<reference evidence="10" key="1">
    <citation type="submission" date="2020-12" db="EMBL/GenBank/DDBJ databases">
        <title>Comamonas sp. nov., isolated from stream water.</title>
        <authorList>
            <person name="Park K.-H."/>
        </authorList>
    </citation>
    <scope>NUCLEOTIDE SEQUENCE</scope>
    <source>
        <strain evidence="10">EJ-4</strain>
    </source>
</reference>
<feature type="domain" description="M23ase beta-sheet core" evidence="8">
    <location>
        <begin position="313"/>
        <end position="407"/>
    </location>
</feature>
<evidence type="ECO:0000256" key="3">
    <source>
        <dbReference type="ARBA" id="ARBA00022670"/>
    </source>
</evidence>
<dbReference type="PANTHER" id="PTHR21666">
    <property type="entry name" value="PEPTIDASE-RELATED"/>
    <property type="match status" value="1"/>
</dbReference>
<dbReference type="Proteomes" id="UP000530032">
    <property type="component" value="Unassembled WGS sequence"/>
</dbReference>
<evidence type="ECO:0000256" key="5">
    <source>
        <dbReference type="ARBA" id="ARBA00022801"/>
    </source>
</evidence>
<keyword evidence="6" id="KW-0862">Zinc</keyword>
<comment type="caution">
    <text evidence="10">The sequence shown here is derived from an EMBL/GenBank/DDBJ whole genome shotgun (WGS) entry which is preliminary data.</text>
</comment>
<dbReference type="RefSeq" id="WP_198460896.1">
    <property type="nucleotide sequence ID" value="NZ_JABBCQ020000012.1"/>
</dbReference>
<accession>A0A843B4X7</accession>
<keyword evidence="5" id="KW-0378">Hydrolase</keyword>
<feature type="domain" description="Csd3-like second N-terminal" evidence="9">
    <location>
        <begin position="183"/>
        <end position="301"/>
    </location>
</feature>
<evidence type="ECO:0000259" key="9">
    <source>
        <dbReference type="Pfam" id="PF19425"/>
    </source>
</evidence>
<dbReference type="AlphaFoldDB" id="A0A843B4X7"/>
<dbReference type="CDD" id="cd12797">
    <property type="entry name" value="M23_peptidase"/>
    <property type="match status" value="1"/>
</dbReference>
<dbReference type="Gene3D" id="2.70.70.10">
    <property type="entry name" value="Glucose Permease (Domain IIA)"/>
    <property type="match status" value="1"/>
</dbReference>
<sequence length="452" mass="48855">MTGLKNAGVTLWVQLTSALQKHPKRATAALAAVLLTGGSGAFAVASLGPDPADLPVRTLTETVPSLAAGQDLAELTDVQSFSLYRSETTRSNDTAESLLQRLGIADPQAAAFLRSNDAMRQNVLGRAGRLVSAETTPDHQLSQLTVRWAPNEDGTFQRLTVGRVEGKLQSKIETGKLTASPRLAGGVIRSSFFAATDAADIPDSVTLQMSDIFQGDLDFRRGLRKGDRFAVVYESLEADGEPLRAGRVLSTEFHNNGKTHQAMWFQEASKKGAYYTLDGKSLRQAYLNYPVEFSRISSGFSMRVHPIHKTWRAHLGTDFAAATGTKVRTVGDGTVSFAGVQNGYGNVIFVEHANHQTTVYAHLSRIDVKQGQRVEQSDIIGAVGSTGWATGPHLHFEFREKGEQRDPLTIAKITDAAQPISKAARPAFDQMAAQMRIELNAGTQSYAVASAR</sequence>
<name>A0A843B4X7_9BURK</name>
<dbReference type="InterPro" id="IPR016047">
    <property type="entry name" value="M23ase_b-sheet_dom"/>
</dbReference>
<keyword evidence="7" id="KW-0482">Metalloprotease</keyword>
<proteinExistence type="predicted"/>
<gene>
    <name evidence="10" type="ORF">HF327_014405</name>
</gene>
<dbReference type="GO" id="GO:0030313">
    <property type="term" value="C:cell envelope"/>
    <property type="evidence" value="ECO:0007669"/>
    <property type="project" value="UniProtKB-SubCell"/>
</dbReference>
<dbReference type="GO" id="GO:0006508">
    <property type="term" value="P:proteolysis"/>
    <property type="evidence" value="ECO:0007669"/>
    <property type="project" value="UniProtKB-KW"/>
</dbReference>
<dbReference type="InterPro" id="IPR045834">
    <property type="entry name" value="Csd3_N2"/>
</dbReference>
<evidence type="ECO:0000256" key="2">
    <source>
        <dbReference type="ARBA" id="ARBA00004196"/>
    </source>
</evidence>
<dbReference type="PANTHER" id="PTHR21666:SF288">
    <property type="entry name" value="CELL DIVISION PROTEIN YTFB"/>
    <property type="match status" value="1"/>
</dbReference>
<evidence type="ECO:0000256" key="6">
    <source>
        <dbReference type="ARBA" id="ARBA00022833"/>
    </source>
</evidence>
<evidence type="ECO:0000313" key="11">
    <source>
        <dbReference type="Proteomes" id="UP000530032"/>
    </source>
</evidence>
<keyword evidence="3" id="KW-0645">Protease</keyword>
<dbReference type="Pfam" id="PF19425">
    <property type="entry name" value="Csd3_N2"/>
    <property type="match status" value="1"/>
</dbReference>
<evidence type="ECO:0000256" key="7">
    <source>
        <dbReference type="ARBA" id="ARBA00023049"/>
    </source>
</evidence>
<dbReference type="GO" id="GO:0046872">
    <property type="term" value="F:metal ion binding"/>
    <property type="evidence" value="ECO:0007669"/>
    <property type="project" value="UniProtKB-KW"/>
</dbReference>
<evidence type="ECO:0000313" key="10">
    <source>
        <dbReference type="EMBL" id="MBI1625693.1"/>
    </source>
</evidence>
<evidence type="ECO:0000259" key="8">
    <source>
        <dbReference type="Pfam" id="PF01551"/>
    </source>
</evidence>
<evidence type="ECO:0000256" key="1">
    <source>
        <dbReference type="ARBA" id="ARBA00001947"/>
    </source>
</evidence>
<dbReference type="Gene3D" id="3.10.450.350">
    <property type="match status" value="2"/>
</dbReference>
<evidence type="ECO:0000256" key="4">
    <source>
        <dbReference type="ARBA" id="ARBA00022723"/>
    </source>
</evidence>
<comment type="subcellular location">
    <subcellularLocation>
        <location evidence="2">Cell envelope</location>
    </subcellularLocation>
</comment>
<dbReference type="SUPFAM" id="SSF51261">
    <property type="entry name" value="Duplicated hybrid motif"/>
    <property type="match status" value="1"/>
</dbReference>
<dbReference type="InterPro" id="IPR050570">
    <property type="entry name" value="Cell_wall_metabolism_enzyme"/>
</dbReference>
<dbReference type="GO" id="GO:0004222">
    <property type="term" value="F:metalloendopeptidase activity"/>
    <property type="evidence" value="ECO:0007669"/>
    <property type="project" value="TreeGrafter"/>
</dbReference>
<keyword evidence="4" id="KW-0479">Metal-binding</keyword>
<dbReference type="EMBL" id="JABBCQ020000012">
    <property type="protein sequence ID" value="MBI1625693.1"/>
    <property type="molecule type" value="Genomic_DNA"/>
</dbReference>
<dbReference type="InterPro" id="IPR011055">
    <property type="entry name" value="Dup_hybrid_motif"/>
</dbReference>
<organism evidence="10 11">
    <name type="scientific">Comamonas suwonensis</name>
    <dbReference type="NCBI Taxonomy" id="2606214"/>
    <lineage>
        <taxon>Bacteria</taxon>
        <taxon>Pseudomonadati</taxon>
        <taxon>Pseudomonadota</taxon>
        <taxon>Betaproteobacteria</taxon>
        <taxon>Burkholderiales</taxon>
        <taxon>Comamonadaceae</taxon>
        <taxon>Comamonas</taxon>
    </lineage>
</organism>
<keyword evidence="11" id="KW-1185">Reference proteome</keyword>
<dbReference type="Pfam" id="PF01551">
    <property type="entry name" value="Peptidase_M23"/>
    <property type="match status" value="1"/>
</dbReference>
<protein>
    <submittedName>
        <fullName evidence="10">M23 family metallopeptidase</fullName>
    </submittedName>
</protein>